<keyword evidence="3" id="KW-1185">Reference proteome</keyword>
<dbReference type="RefSeq" id="WP_218822818.1">
    <property type="nucleotide sequence ID" value="NZ_FWZX01000007.1"/>
</dbReference>
<dbReference type="AlphaFoldDB" id="A0A1Y6BP93"/>
<proteinExistence type="predicted"/>
<reference evidence="2 3" key="1">
    <citation type="submission" date="2017-04" db="EMBL/GenBank/DDBJ databases">
        <authorList>
            <person name="Afonso C.L."/>
            <person name="Miller P.J."/>
            <person name="Scott M.A."/>
            <person name="Spackman E."/>
            <person name="Goraichik I."/>
            <person name="Dimitrov K.M."/>
            <person name="Suarez D.L."/>
            <person name="Swayne D.E."/>
        </authorList>
    </citation>
    <scope>NUCLEOTIDE SEQUENCE [LARGE SCALE GENOMIC DNA]</scope>
    <source>
        <strain evidence="2 3">USBA 355</strain>
    </source>
</reference>
<dbReference type="Proteomes" id="UP000192917">
    <property type="component" value="Unassembled WGS sequence"/>
</dbReference>
<name>A0A1Y6BP93_9PROT</name>
<evidence type="ECO:0000313" key="3">
    <source>
        <dbReference type="Proteomes" id="UP000192917"/>
    </source>
</evidence>
<sequence length="73" mass="7745">MDKRSVIVEFHSVGSYVKVSAIDSESLVEVSIVGDPAAGEAALQRAAVRKLEYVLQQRKPAAPAARPRGGLVV</sequence>
<evidence type="ECO:0000313" key="2">
    <source>
        <dbReference type="EMBL" id="SMF21534.1"/>
    </source>
</evidence>
<gene>
    <name evidence="2" type="ORF">SAMN05428998_107107</name>
</gene>
<dbReference type="Pfam" id="PF21839">
    <property type="entry name" value="DUF6898"/>
    <property type="match status" value="1"/>
</dbReference>
<organism evidence="2 3">
    <name type="scientific">Tistlia consotensis USBA 355</name>
    <dbReference type="NCBI Taxonomy" id="560819"/>
    <lineage>
        <taxon>Bacteria</taxon>
        <taxon>Pseudomonadati</taxon>
        <taxon>Pseudomonadota</taxon>
        <taxon>Alphaproteobacteria</taxon>
        <taxon>Rhodospirillales</taxon>
        <taxon>Rhodovibrionaceae</taxon>
        <taxon>Tistlia</taxon>
    </lineage>
</organism>
<evidence type="ECO:0000259" key="1">
    <source>
        <dbReference type="Pfam" id="PF21839"/>
    </source>
</evidence>
<dbReference type="InterPro" id="IPR054193">
    <property type="entry name" value="DUF6898"/>
</dbReference>
<feature type="domain" description="DUF6898" evidence="1">
    <location>
        <begin position="4"/>
        <end position="57"/>
    </location>
</feature>
<dbReference type="EMBL" id="FWZX01000007">
    <property type="protein sequence ID" value="SMF21534.1"/>
    <property type="molecule type" value="Genomic_DNA"/>
</dbReference>
<dbReference type="STRING" id="560819.SAMN05428998_107107"/>
<protein>
    <recommendedName>
        <fullName evidence="1">DUF6898 domain-containing protein</fullName>
    </recommendedName>
</protein>
<accession>A0A1Y6BP93</accession>